<evidence type="ECO:0000256" key="5">
    <source>
        <dbReference type="ARBA" id="ARBA00049244"/>
    </source>
</evidence>
<keyword evidence="2" id="KW-0808">Transferase</keyword>
<keyword evidence="4" id="KW-0239">DNA-directed DNA polymerase</keyword>
<dbReference type="InterPro" id="IPR043502">
    <property type="entry name" value="DNA/RNA_pol_sf"/>
</dbReference>
<sequence length="262" mass="29972">MANLKSTNLAELGLVSRQLVVSGKHRIFVSSDFSQIEARIATHFSQDKFLINAFKTDKDIFSMLSTDLFRTENITPKIRENAKQIFYGVLYGQGINSLAKELKISKSDCKSIESHFHNQFLSLKRLVQQCYKQSAENGFIKSFLGRKRFFDTKNGENLENGEKMSLKRKAVNSLCQSSAADLLKMALVKIEKERKKVFENSAKLVLLVHDEIVYSVDEQIVELFAKMMKNKMENCAILKNVPLKVTIKTGKNWGQMEKLFKN</sequence>
<evidence type="ECO:0000259" key="6">
    <source>
        <dbReference type="SMART" id="SM00482"/>
    </source>
</evidence>
<proteinExistence type="predicted"/>
<gene>
    <name evidence="7" type="ORF">MHBO_003431</name>
</gene>
<comment type="caution">
    <text evidence="7">The sequence shown here is derived from an EMBL/GenBank/DDBJ whole genome shotgun (WGS) entry which is preliminary data.</text>
</comment>
<accession>A0ABV2AQG7</accession>
<dbReference type="PANTHER" id="PTHR10133">
    <property type="entry name" value="DNA POLYMERASE I"/>
    <property type="match status" value="1"/>
</dbReference>
<dbReference type="SUPFAM" id="SSF56672">
    <property type="entry name" value="DNA/RNA polymerases"/>
    <property type="match status" value="1"/>
</dbReference>
<evidence type="ECO:0000313" key="7">
    <source>
        <dbReference type="EMBL" id="MES1921901.1"/>
    </source>
</evidence>
<evidence type="ECO:0000256" key="2">
    <source>
        <dbReference type="ARBA" id="ARBA00022679"/>
    </source>
</evidence>
<reference evidence="7 8" key="1">
    <citation type="journal article" date="2024" name="BMC Biol.">
        <title>Comparative genomics of Ascetosporea gives new insight into the evolutionary basis for animal parasitism in Rhizaria.</title>
        <authorList>
            <person name="Hiltunen Thoren M."/>
            <person name="Onut-Brannstrom I."/>
            <person name="Alfjorden A."/>
            <person name="Peckova H."/>
            <person name="Swords F."/>
            <person name="Hooper C."/>
            <person name="Holzer A.S."/>
            <person name="Bass D."/>
            <person name="Burki F."/>
        </authorList>
    </citation>
    <scope>NUCLEOTIDE SEQUENCE [LARGE SCALE GENOMIC DNA]</scope>
    <source>
        <strain evidence="7">20-A016</strain>
    </source>
</reference>
<name>A0ABV2AQG7_9EUKA</name>
<dbReference type="PRINTS" id="PR00868">
    <property type="entry name" value="DNAPOLI"/>
</dbReference>
<evidence type="ECO:0000313" key="8">
    <source>
        <dbReference type="Proteomes" id="UP001439008"/>
    </source>
</evidence>
<evidence type="ECO:0000256" key="3">
    <source>
        <dbReference type="ARBA" id="ARBA00022695"/>
    </source>
</evidence>
<dbReference type="Gene3D" id="3.30.70.370">
    <property type="match status" value="1"/>
</dbReference>
<dbReference type="Proteomes" id="UP001439008">
    <property type="component" value="Unassembled WGS sequence"/>
</dbReference>
<organism evidence="7 8">
    <name type="scientific">Bonamia ostreae</name>
    <dbReference type="NCBI Taxonomy" id="126728"/>
    <lineage>
        <taxon>Eukaryota</taxon>
        <taxon>Sar</taxon>
        <taxon>Rhizaria</taxon>
        <taxon>Endomyxa</taxon>
        <taxon>Ascetosporea</taxon>
        <taxon>Haplosporida</taxon>
        <taxon>Bonamia</taxon>
    </lineage>
</organism>
<evidence type="ECO:0000256" key="1">
    <source>
        <dbReference type="ARBA" id="ARBA00012417"/>
    </source>
</evidence>
<dbReference type="Pfam" id="PF00476">
    <property type="entry name" value="DNA_pol_A"/>
    <property type="match status" value="1"/>
</dbReference>
<dbReference type="PANTHER" id="PTHR10133:SF62">
    <property type="entry name" value="DNA POLYMERASE THETA"/>
    <property type="match status" value="1"/>
</dbReference>
<evidence type="ECO:0000256" key="4">
    <source>
        <dbReference type="ARBA" id="ARBA00022932"/>
    </source>
</evidence>
<keyword evidence="8" id="KW-1185">Reference proteome</keyword>
<dbReference type="PROSITE" id="PS00447">
    <property type="entry name" value="DNA_POLYMERASE_A"/>
    <property type="match status" value="1"/>
</dbReference>
<dbReference type="InterPro" id="IPR002298">
    <property type="entry name" value="DNA_polymerase_A"/>
</dbReference>
<protein>
    <recommendedName>
        <fullName evidence="1">DNA-directed DNA polymerase</fullName>
        <ecNumber evidence="1">2.7.7.7</ecNumber>
    </recommendedName>
</protein>
<keyword evidence="3" id="KW-0548">Nucleotidyltransferase</keyword>
<dbReference type="InterPro" id="IPR019760">
    <property type="entry name" value="DNA-dir_DNA_pol_A_CS"/>
</dbReference>
<dbReference type="EC" id="2.7.7.7" evidence="1"/>
<dbReference type="InterPro" id="IPR001098">
    <property type="entry name" value="DNA-dir_DNA_pol_A_palm_dom"/>
</dbReference>
<dbReference type="Gene3D" id="1.10.150.20">
    <property type="entry name" value="5' to 3' exonuclease, C-terminal subdomain"/>
    <property type="match status" value="1"/>
</dbReference>
<comment type="catalytic activity">
    <reaction evidence="5">
        <text>DNA(n) + a 2'-deoxyribonucleoside 5'-triphosphate = DNA(n+1) + diphosphate</text>
        <dbReference type="Rhea" id="RHEA:22508"/>
        <dbReference type="Rhea" id="RHEA-COMP:17339"/>
        <dbReference type="Rhea" id="RHEA-COMP:17340"/>
        <dbReference type="ChEBI" id="CHEBI:33019"/>
        <dbReference type="ChEBI" id="CHEBI:61560"/>
        <dbReference type="ChEBI" id="CHEBI:173112"/>
        <dbReference type="EC" id="2.7.7.7"/>
    </reaction>
</comment>
<feature type="domain" description="DNA-directed DNA polymerase family A palm" evidence="6">
    <location>
        <begin position="13"/>
        <end position="220"/>
    </location>
</feature>
<dbReference type="SMART" id="SM00482">
    <property type="entry name" value="POLAc"/>
    <property type="match status" value="1"/>
</dbReference>
<dbReference type="EMBL" id="JBDODL010001914">
    <property type="protein sequence ID" value="MES1921901.1"/>
    <property type="molecule type" value="Genomic_DNA"/>
</dbReference>